<dbReference type="SUPFAM" id="SSF52266">
    <property type="entry name" value="SGNH hydrolase"/>
    <property type="match status" value="1"/>
</dbReference>
<gene>
    <name evidence="3" type="ORF">C900_05209</name>
</gene>
<keyword evidence="1" id="KW-0175">Coiled coil</keyword>
<dbReference type="STRING" id="1237149.C900_05209"/>
<sequence length="325" mass="38280">MFRTEITAPPSEEKITVSSPILSIGSCFSDCMGQRFATHKFDVVANPFGTVYNPVSIFKLLEYAVNRNYPKDSSYVETQGLISNFDFHSSFSAEKTEKIKKDIQNAIEHTHEHLKKCEWMIITLGTAFVYRRKDNKDIVANCHKVPAGRFTKELLTQKQIIEAFEKTYELLLSLQPNIKIIMTVSPVRHTKDTLEQNSVSKSILRVTCDTLEKEQKNIRYFPSYEIMMDDLRDYRFYRTDMIHPTRDAEDYIWHKFSEAYFNQETHRFIEEWDKIMKAIQHRPFNPASEAHQKFIKETIKHLKRLEKKVDIHEELAQLQDQLISK</sequence>
<dbReference type="PATRIC" id="fig|1237149.3.peg.726"/>
<organism evidence="3 4">
    <name type="scientific">Fulvivirga imtechensis AK7</name>
    <dbReference type="NCBI Taxonomy" id="1237149"/>
    <lineage>
        <taxon>Bacteria</taxon>
        <taxon>Pseudomonadati</taxon>
        <taxon>Bacteroidota</taxon>
        <taxon>Cytophagia</taxon>
        <taxon>Cytophagales</taxon>
        <taxon>Fulvivirgaceae</taxon>
        <taxon>Fulvivirga</taxon>
    </lineage>
</organism>
<keyword evidence="4" id="KW-1185">Reference proteome</keyword>
<comment type="caution">
    <text evidence="3">The sequence shown here is derived from an EMBL/GenBank/DDBJ whole genome shotgun (WGS) entry which is preliminary data.</text>
</comment>
<protein>
    <recommendedName>
        <fullName evidence="2">GSCFA domain-containing protein</fullName>
    </recommendedName>
</protein>
<feature type="domain" description="GSCFA" evidence="2">
    <location>
        <begin position="21"/>
        <end position="256"/>
    </location>
</feature>
<dbReference type="PROSITE" id="PS51257">
    <property type="entry name" value="PROKAR_LIPOPROTEIN"/>
    <property type="match status" value="1"/>
</dbReference>
<dbReference type="Gene3D" id="3.40.50.1110">
    <property type="entry name" value="SGNH hydrolase"/>
    <property type="match status" value="1"/>
</dbReference>
<evidence type="ECO:0000259" key="2">
    <source>
        <dbReference type="Pfam" id="PF08885"/>
    </source>
</evidence>
<dbReference type="GO" id="GO:0016788">
    <property type="term" value="F:hydrolase activity, acting on ester bonds"/>
    <property type="evidence" value="ECO:0007669"/>
    <property type="project" value="UniProtKB-ARBA"/>
</dbReference>
<name>L8JWJ9_9BACT</name>
<dbReference type="AlphaFoldDB" id="L8JWJ9"/>
<accession>L8JWJ9</accession>
<dbReference type="eggNOG" id="COG2755">
    <property type="taxonomic scope" value="Bacteria"/>
</dbReference>
<dbReference type="OrthoDB" id="9807687at2"/>
<evidence type="ECO:0000313" key="4">
    <source>
        <dbReference type="Proteomes" id="UP000011135"/>
    </source>
</evidence>
<evidence type="ECO:0000313" key="3">
    <source>
        <dbReference type="EMBL" id="ELR73160.1"/>
    </source>
</evidence>
<feature type="coiled-coil region" evidence="1">
    <location>
        <begin position="295"/>
        <end position="322"/>
    </location>
</feature>
<dbReference type="Proteomes" id="UP000011135">
    <property type="component" value="Unassembled WGS sequence"/>
</dbReference>
<evidence type="ECO:0000256" key="1">
    <source>
        <dbReference type="SAM" id="Coils"/>
    </source>
</evidence>
<reference evidence="3 4" key="1">
    <citation type="submission" date="2012-12" db="EMBL/GenBank/DDBJ databases">
        <title>Genome assembly of Fulvivirga imtechensis AK7.</title>
        <authorList>
            <person name="Nupur N."/>
            <person name="Khatri I."/>
            <person name="Kumar R."/>
            <person name="Subramanian S."/>
            <person name="Pinnaka A."/>
        </authorList>
    </citation>
    <scope>NUCLEOTIDE SEQUENCE [LARGE SCALE GENOMIC DNA]</scope>
    <source>
        <strain evidence="3 4">AK7</strain>
    </source>
</reference>
<dbReference type="RefSeq" id="WP_009578179.1">
    <property type="nucleotide sequence ID" value="NZ_AMZN01000008.1"/>
</dbReference>
<dbReference type="InterPro" id="IPR036514">
    <property type="entry name" value="SGNH_hydro_sf"/>
</dbReference>
<dbReference type="Pfam" id="PF08885">
    <property type="entry name" value="GSCFA"/>
    <property type="match status" value="1"/>
</dbReference>
<dbReference type="InterPro" id="IPR014982">
    <property type="entry name" value="GSCFA"/>
</dbReference>
<dbReference type="EMBL" id="AMZN01000008">
    <property type="protein sequence ID" value="ELR73160.1"/>
    <property type="molecule type" value="Genomic_DNA"/>
</dbReference>
<proteinExistence type="predicted"/>